<evidence type="ECO:0000259" key="3">
    <source>
        <dbReference type="Pfam" id="PF13488"/>
    </source>
</evidence>
<dbReference type="RefSeq" id="WP_304276626.1">
    <property type="nucleotide sequence ID" value="NZ_QFQZ01000020.1"/>
</dbReference>
<dbReference type="InterPro" id="IPR039567">
    <property type="entry name" value="Gly-zipper"/>
</dbReference>
<sequence>MTSKTLVALMATTMTVGAIAPAVAQTSAYQQSLQRYDDQRANYYERVAEYRERQDAYERDRANYLQARDDYDRRYGRGAYDRRYRDQADRYRAAEYRQSAAYYAEQAQFERDRANYERARYNYDRRYGEGAYDRRNPRQAERFRTSGYGYASGYDASRQQWERDRDRYYEARDAYDRRNGYGAYDRRHPGEAERYLAPYAGAVGVDTSANVNYGDNCRQDAKRNATVGGVIGALAGAALGSNVAARNAKTEGSVLGALVGAGVGAAVGNASAKCDTRGNYWTYEQTQPYRDSSGRYASAGERCRLAPAPTDYNGRVETRYVRVCPDSDGRYRVEG</sequence>
<comment type="caution">
    <text evidence="4">The sequence shown here is derived from an EMBL/GenBank/DDBJ whole genome shotgun (WGS) entry which is preliminary data.</text>
</comment>
<feature type="coiled-coil region" evidence="1">
    <location>
        <begin position="33"/>
        <end position="67"/>
    </location>
</feature>
<dbReference type="EMBL" id="QFQZ01000020">
    <property type="protein sequence ID" value="PZR34995.1"/>
    <property type="molecule type" value="Genomic_DNA"/>
</dbReference>
<evidence type="ECO:0000313" key="4">
    <source>
        <dbReference type="EMBL" id="PZR34995.1"/>
    </source>
</evidence>
<proteinExistence type="predicted"/>
<organism evidence="4 5">
    <name type="scientific">Caulobacter segnis</name>
    <dbReference type="NCBI Taxonomy" id="88688"/>
    <lineage>
        <taxon>Bacteria</taxon>
        <taxon>Pseudomonadati</taxon>
        <taxon>Pseudomonadota</taxon>
        <taxon>Alphaproteobacteria</taxon>
        <taxon>Caulobacterales</taxon>
        <taxon>Caulobacteraceae</taxon>
        <taxon>Caulobacter</taxon>
    </lineage>
</organism>
<dbReference type="Proteomes" id="UP000249393">
    <property type="component" value="Unassembled WGS sequence"/>
</dbReference>
<dbReference type="Pfam" id="PF13488">
    <property type="entry name" value="Gly-zipper_Omp"/>
    <property type="match status" value="1"/>
</dbReference>
<evidence type="ECO:0000256" key="1">
    <source>
        <dbReference type="SAM" id="Coils"/>
    </source>
</evidence>
<name>A0A2W5VI34_9CAUL</name>
<feature type="domain" description="Glycine zipper" evidence="3">
    <location>
        <begin position="227"/>
        <end position="270"/>
    </location>
</feature>
<protein>
    <recommendedName>
        <fullName evidence="3">Glycine zipper domain-containing protein</fullName>
    </recommendedName>
</protein>
<keyword evidence="2" id="KW-0732">Signal</keyword>
<reference evidence="4 5" key="1">
    <citation type="submission" date="2017-08" db="EMBL/GenBank/DDBJ databases">
        <title>Infants hospitalized years apart are colonized by the same room-sourced microbial strains.</title>
        <authorList>
            <person name="Brooks B."/>
            <person name="Olm M.R."/>
            <person name="Firek B.A."/>
            <person name="Baker R."/>
            <person name="Thomas B.C."/>
            <person name="Morowitz M.J."/>
            <person name="Banfield J.F."/>
        </authorList>
    </citation>
    <scope>NUCLEOTIDE SEQUENCE [LARGE SCALE GENOMIC DNA]</scope>
    <source>
        <strain evidence="4">S2_003_000_R2_4</strain>
    </source>
</reference>
<gene>
    <name evidence="4" type="ORF">DI526_08730</name>
</gene>
<dbReference type="AlphaFoldDB" id="A0A2W5VI34"/>
<feature type="chain" id="PRO_5016089468" description="Glycine zipper domain-containing protein" evidence="2">
    <location>
        <begin position="25"/>
        <end position="335"/>
    </location>
</feature>
<evidence type="ECO:0000313" key="5">
    <source>
        <dbReference type="Proteomes" id="UP000249393"/>
    </source>
</evidence>
<keyword evidence="1" id="KW-0175">Coiled coil</keyword>
<accession>A0A2W5VI34</accession>
<feature type="signal peptide" evidence="2">
    <location>
        <begin position="1"/>
        <end position="24"/>
    </location>
</feature>
<evidence type="ECO:0000256" key="2">
    <source>
        <dbReference type="SAM" id="SignalP"/>
    </source>
</evidence>